<evidence type="ECO:0000313" key="2">
    <source>
        <dbReference type="EMBL" id="OGG04279.1"/>
    </source>
</evidence>
<dbReference type="SUPFAM" id="SSF51735">
    <property type="entry name" value="NAD(P)-binding Rossmann-fold domains"/>
    <property type="match status" value="1"/>
</dbReference>
<sequence>MRSFWEGKKVAVTGGTGFIGSHLVEELVKQGARVTVPTSSGNTGNLGRVINQVRIVRADLTDHKSARRVFRGLDIVLHLAAKVAGILYNSTHGAEMFRTNAALNQTVIDAAAASGIKRMLVTSSACVYARYTPQPMREESGMVDEPEPTNGGYGWSKRFAEVTAGLYAGQFGLEVAIARPFNAYGPRDNFDPAMSHVIPGLITRIYSGENPLKVWGSGKQTRSFIYVDDLVRGMMDITEKYAVADPVNLGSGEEVTIARLARMLVKLSGKKTKIIFDTSKPDGQPRRLCDVMYARNKFGFVTRVTLEAGLGKMLLWYERHLSS</sequence>
<dbReference type="PANTHER" id="PTHR43238">
    <property type="entry name" value="GDP-L-FUCOSE SYNTHASE"/>
    <property type="match status" value="1"/>
</dbReference>
<protein>
    <recommendedName>
        <fullName evidence="1">NAD-dependent epimerase/dehydratase domain-containing protein</fullName>
    </recommendedName>
</protein>
<dbReference type="STRING" id="1798374.A2Z33_03970"/>
<proteinExistence type="predicted"/>
<dbReference type="Pfam" id="PF01370">
    <property type="entry name" value="Epimerase"/>
    <property type="match status" value="1"/>
</dbReference>
<feature type="domain" description="NAD-dependent epimerase/dehydratase" evidence="1">
    <location>
        <begin position="10"/>
        <end position="249"/>
    </location>
</feature>
<accession>A0A1F5YVR0</accession>
<comment type="caution">
    <text evidence="2">The sequence shown here is derived from an EMBL/GenBank/DDBJ whole genome shotgun (WGS) entry which is preliminary data.</text>
</comment>
<name>A0A1F5YVR0_9BACT</name>
<dbReference type="InterPro" id="IPR036291">
    <property type="entry name" value="NAD(P)-bd_dom_sf"/>
</dbReference>
<evidence type="ECO:0000259" key="1">
    <source>
        <dbReference type="Pfam" id="PF01370"/>
    </source>
</evidence>
<dbReference type="Gene3D" id="3.40.50.720">
    <property type="entry name" value="NAD(P)-binding Rossmann-like Domain"/>
    <property type="match status" value="1"/>
</dbReference>
<reference evidence="2 3" key="1">
    <citation type="journal article" date="2016" name="Nat. Commun.">
        <title>Thousands of microbial genomes shed light on interconnected biogeochemical processes in an aquifer system.</title>
        <authorList>
            <person name="Anantharaman K."/>
            <person name="Brown C.T."/>
            <person name="Hug L.A."/>
            <person name="Sharon I."/>
            <person name="Castelle C.J."/>
            <person name="Probst A.J."/>
            <person name="Thomas B.C."/>
            <person name="Singh A."/>
            <person name="Wilkins M.J."/>
            <person name="Karaoz U."/>
            <person name="Brodie E.L."/>
            <person name="Williams K.H."/>
            <person name="Hubbard S.S."/>
            <person name="Banfield J.F."/>
        </authorList>
    </citation>
    <scope>NUCLEOTIDE SEQUENCE [LARGE SCALE GENOMIC DNA]</scope>
</reference>
<dbReference type="GO" id="GO:0050577">
    <property type="term" value="F:GDP-L-fucose synthase activity"/>
    <property type="evidence" value="ECO:0007669"/>
    <property type="project" value="TreeGrafter"/>
</dbReference>
<gene>
    <name evidence="2" type="ORF">A2Z33_03970</name>
</gene>
<dbReference type="PANTHER" id="PTHR43238:SF1">
    <property type="entry name" value="GDP-L-FUCOSE SYNTHASE"/>
    <property type="match status" value="1"/>
</dbReference>
<evidence type="ECO:0000313" key="3">
    <source>
        <dbReference type="Proteomes" id="UP000178448"/>
    </source>
</evidence>
<dbReference type="Proteomes" id="UP000178448">
    <property type="component" value="Unassembled WGS sequence"/>
</dbReference>
<dbReference type="InterPro" id="IPR001509">
    <property type="entry name" value="Epimerase_deHydtase"/>
</dbReference>
<dbReference type="Gene3D" id="3.90.25.10">
    <property type="entry name" value="UDP-galactose 4-epimerase, domain 1"/>
    <property type="match status" value="1"/>
</dbReference>
<organism evidence="2 3">
    <name type="scientific">Candidatus Gottesmanbacteria bacterium RBG_16_52_11</name>
    <dbReference type="NCBI Taxonomy" id="1798374"/>
    <lineage>
        <taxon>Bacteria</taxon>
        <taxon>Candidatus Gottesmaniibacteriota</taxon>
    </lineage>
</organism>
<dbReference type="EMBL" id="MFJD01000004">
    <property type="protein sequence ID" value="OGG04279.1"/>
    <property type="molecule type" value="Genomic_DNA"/>
</dbReference>
<dbReference type="AlphaFoldDB" id="A0A1F5YVR0"/>